<dbReference type="GeneID" id="63854938"/>
<dbReference type="InterPro" id="IPR056632">
    <property type="entry name" value="DUF7730"/>
</dbReference>
<evidence type="ECO:0000259" key="1">
    <source>
        <dbReference type="Pfam" id="PF24864"/>
    </source>
</evidence>
<dbReference type="AlphaFoldDB" id="A0A9P4GKI5"/>
<dbReference type="EMBL" id="ML976615">
    <property type="protein sequence ID" value="KAF1847998.1"/>
    <property type="molecule type" value="Genomic_DNA"/>
</dbReference>
<keyword evidence="3" id="KW-1185">Reference proteome</keyword>
<dbReference type="OrthoDB" id="4757095at2759"/>
<dbReference type="Pfam" id="PF24864">
    <property type="entry name" value="DUF7730"/>
    <property type="match status" value="1"/>
</dbReference>
<organism evidence="2 3">
    <name type="scientific">Cucurbitaria berberidis CBS 394.84</name>
    <dbReference type="NCBI Taxonomy" id="1168544"/>
    <lineage>
        <taxon>Eukaryota</taxon>
        <taxon>Fungi</taxon>
        <taxon>Dikarya</taxon>
        <taxon>Ascomycota</taxon>
        <taxon>Pezizomycotina</taxon>
        <taxon>Dothideomycetes</taxon>
        <taxon>Pleosporomycetidae</taxon>
        <taxon>Pleosporales</taxon>
        <taxon>Pleosporineae</taxon>
        <taxon>Cucurbitariaceae</taxon>
        <taxon>Cucurbitaria</taxon>
    </lineage>
</organism>
<dbReference type="RefSeq" id="XP_040790561.1">
    <property type="nucleotide sequence ID" value="XM_040937688.1"/>
</dbReference>
<dbReference type="Proteomes" id="UP000800039">
    <property type="component" value="Unassembled WGS sequence"/>
</dbReference>
<accession>A0A9P4GKI5</accession>
<evidence type="ECO:0000313" key="3">
    <source>
        <dbReference type="Proteomes" id="UP000800039"/>
    </source>
</evidence>
<gene>
    <name evidence="2" type="ORF">K460DRAFT_414631</name>
</gene>
<feature type="domain" description="DUF7730" evidence="1">
    <location>
        <begin position="13"/>
        <end position="272"/>
    </location>
</feature>
<sequence>MATTLARRNPVKTQSGSPLLQAPYDIRCAIYSYLIPDQVHVHLREGKISVSECVPNPAVHATDPGLERKEGLPLKDAEWTREDTDTWSTRLRSTWGPHWKCEETMLQAQRDDATMYSTIEALLWTCKKMRADIKEQMIYSTSIIVTSIETIDALLQGAVSTATILCPLEDIRKLEISLRLPRTVFNAFEDQVTGSREERLAWMMPSDSDMTQAATWLRLGPALSRIKGLEELKIWLDHNDDAYWKTVNERTALSALAPLAELPNLDLTINLPRHFEDDIPIPPFVILRRLRQRHHGRNWRPDFPILEEGDCFFEDYNRQELEDLERRMWRRGCPIAFAGSPANTDRSLIRFPS</sequence>
<evidence type="ECO:0000313" key="2">
    <source>
        <dbReference type="EMBL" id="KAF1847998.1"/>
    </source>
</evidence>
<reference evidence="2" key="1">
    <citation type="submission" date="2020-01" db="EMBL/GenBank/DDBJ databases">
        <authorList>
            <consortium name="DOE Joint Genome Institute"/>
            <person name="Haridas S."/>
            <person name="Albert R."/>
            <person name="Binder M."/>
            <person name="Bloem J."/>
            <person name="Labutti K."/>
            <person name="Salamov A."/>
            <person name="Andreopoulos B."/>
            <person name="Baker S.E."/>
            <person name="Barry K."/>
            <person name="Bills G."/>
            <person name="Bluhm B.H."/>
            <person name="Cannon C."/>
            <person name="Castanera R."/>
            <person name="Culley D.E."/>
            <person name="Daum C."/>
            <person name="Ezra D."/>
            <person name="Gonzalez J.B."/>
            <person name="Henrissat B."/>
            <person name="Kuo A."/>
            <person name="Liang C."/>
            <person name="Lipzen A."/>
            <person name="Lutzoni F."/>
            <person name="Magnuson J."/>
            <person name="Mondo S."/>
            <person name="Nolan M."/>
            <person name="Ohm R."/>
            <person name="Pangilinan J."/>
            <person name="Park H.-J."/>
            <person name="Ramirez L."/>
            <person name="Alfaro M."/>
            <person name="Sun H."/>
            <person name="Tritt A."/>
            <person name="Yoshinaga Y."/>
            <person name="Zwiers L.-H."/>
            <person name="Turgeon B.G."/>
            <person name="Goodwin S.B."/>
            <person name="Spatafora J.W."/>
            <person name="Crous P.W."/>
            <person name="Grigoriev I.V."/>
        </authorList>
    </citation>
    <scope>NUCLEOTIDE SEQUENCE</scope>
    <source>
        <strain evidence="2">CBS 394.84</strain>
    </source>
</reference>
<name>A0A9P4GKI5_9PLEO</name>
<protein>
    <recommendedName>
        <fullName evidence="1">DUF7730 domain-containing protein</fullName>
    </recommendedName>
</protein>
<comment type="caution">
    <text evidence="2">The sequence shown here is derived from an EMBL/GenBank/DDBJ whole genome shotgun (WGS) entry which is preliminary data.</text>
</comment>
<proteinExistence type="predicted"/>